<dbReference type="EMBL" id="PDNB01000198">
    <property type="protein sequence ID" value="PGG99745.1"/>
    <property type="molecule type" value="Genomic_DNA"/>
</dbReference>
<sequence length="200" mass="23357">MSNPGNAPAPEVVFQFERPDFIPLIFHDIEKDINYMQKTLTPGNTYPTATMLHVCDIWIDYIETLYGGNLLVAHQERLNNLKVTIQFWKQDQGFYDYRNAFETPMTPLGYINTVRDAELIHLGRYIYCHRMAMLTLFQVEQGWMYQRGTYNKRKFPDESNRKYMPLNTRVYSWDDLPIREIVAPAYPSSSTNPLPGPSSS</sequence>
<keyword evidence="2" id="KW-1185">Reference proteome</keyword>
<evidence type="ECO:0000313" key="2">
    <source>
        <dbReference type="Proteomes" id="UP000223968"/>
    </source>
</evidence>
<evidence type="ECO:0000313" key="1">
    <source>
        <dbReference type="EMBL" id="PGG99745.1"/>
    </source>
</evidence>
<dbReference type="AlphaFoldDB" id="A0A2B7WSI6"/>
<organism evidence="1 2">
    <name type="scientific">Helicocarpus griseus UAMH5409</name>
    <dbReference type="NCBI Taxonomy" id="1447875"/>
    <lineage>
        <taxon>Eukaryota</taxon>
        <taxon>Fungi</taxon>
        <taxon>Dikarya</taxon>
        <taxon>Ascomycota</taxon>
        <taxon>Pezizomycotina</taxon>
        <taxon>Eurotiomycetes</taxon>
        <taxon>Eurotiomycetidae</taxon>
        <taxon>Onygenales</taxon>
        <taxon>Ajellomycetaceae</taxon>
        <taxon>Helicocarpus</taxon>
    </lineage>
</organism>
<reference evidence="1 2" key="1">
    <citation type="submission" date="2017-10" db="EMBL/GenBank/DDBJ databases">
        <title>Comparative genomics in systemic dimorphic fungi from Ajellomycetaceae.</title>
        <authorList>
            <person name="Munoz J.F."/>
            <person name="Mcewen J.G."/>
            <person name="Clay O.K."/>
            <person name="Cuomo C.A."/>
        </authorList>
    </citation>
    <scope>NUCLEOTIDE SEQUENCE [LARGE SCALE GENOMIC DNA]</scope>
    <source>
        <strain evidence="1 2">UAMH5409</strain>
    </source>
</reference>
<proteinExistence type="predicted"/>
<comment type="caution">
    <text evidence="1">The sequence shown here is derived from an EMBL/GenBank/DDBJ whole genome shotgun (WGS) entry which is preliminary data.</text>
</comment>
<gene>
    <name evidence="1" type="ORF">AJ79_08434</name>
</gene>
<protein>
    <submittedName>
        <fullName evidence="1">Uncharacterized protein</fullName>
    </submittedName>
</protein>
<dbReference type="Proteomes" id="UP000223968">
    <property type="component" value="Unassembled WGS sequence"/>
</dbReference>
<accession>A0A2B7WSI6</accession>
<name>A0A2B7WSI6_9EURO</name>